<dbReference type="Gene3D" id="2.10.109.10">
    <property type="entry name" value="Umud Fragment, subunit A"/>
    <property type="match status" value="1"/>
</dbReference>
<dbReference type="InterPro" id="IPR000223">
    <property type="entry name" value="Pept_S26A_signal_pept_1"/>
</dbReference>
<name>A0A380H8P6_9STAP</name>
<dbReference type="GO" id="GO:0009003">
    <property type="term" value="F:signal peptidase activity"/>
    <property type="evidence" value="ECO:0007669"/>
    <property type="project" value="UniProtKB-EC"/>
</dbReference>
<dbReference type="NCBIfam" id="TIGR02227">
    <property type="entry name" value="sigpep_I_bact"/>
    <property type="match status" value="1"/>
</dbReference>
<dbReference type="InterPro" id="IPR019533">
    <property type="entry name" value="Peptidase_S26"/>
</dbReference>
<comment type="catalytic activity">
    <reaction evidence="2">
        <text>Cleavage of hydrophobic, N-terminal signal or leader sequences from secreted and periplasmic proteins.</text>
        <dbReference type="EC" id="3.4.21.89"/>
    </reaction>
</comment>
<feature type="domain" description="Peptidase S26" evidence="3">
    <location>
        <begin position="2"/>
        <end position="40"/>
    </location>
</feature>
<dbReference type="GO" id="GO:0005886">
    <property type="term" value="C:plasma membrane"/>
    <property type="evidence" value="ECO:0007669"/>
    <property type="project" value="UniProtKB-SubCell"/>
</dbReference>
<dbReference type="InterPro" id="IPR036286">
    <property type="entry name" value="LexA/Signal_pep-like_sf"/>
</dbReference>
<reference evidence="4 5" key="1">
    <citation type="submission" date="2018-06" db="EMBL/GenBank/DDBJ databases">
        <authorList>
            <consortium name="Pathogen Informatics"/>
            <person name="Doyle S."/>
        </authorList>
    </citation>
    <scope>NUCLEOTIDE SEQUENCE [LARGE SCALE GENOMIC DNA]</scope>
    <source>
        <strain evidence="4 5">NCTC11807</strain>
    </source>
</reference>
<dbReference type="AlphaFoldDB" id="A0A380H8P6"/>
<evidence type="ECO:0000256" key="2">
    <source>
        <dbReference type="RuleBase" id="RU362042"/>
    </source>
</evidence>
<gene>
    <name evidence="4" type="primary">spsB_2</name>
    <name evidence="4" type="ORF">NCTC11807_02081</name>
</gene>
<dbReference type="EC" id="3.4.21.89" evidence="2"/>
<evidence type="ECO:0000313" key="5">
    <source>
        <dbReference type="Proteomes" id="UP000255425"/>
    </source>
</evidence>
<comment type="subcellular location">
    <subcellularLocation>
        <location evidence="1">Cell membrane</location>
        <topology evidence="1">Single-pass type II membrane protein</topology>
    </subcellularLocation>
    <subcellularLocation>
        <location evidence="2">Membrane</location>
        <topology evidence="2">Single-pass type II membrane protein</topology>
    </subcellularLocation>
</comment>
<dbReference type="GO" id="GO:0004252">
    <property type="term" value="F:serine-type endopeptidase activity"/>
    <property type="evidence" value="ECO:0007669"/>
    <property type="project" value="InterPro"/>
</dbReference>
<evidence type="ECO:0000256" key="1">
    <source>
        <dbReference type="ARBA" id="ARBA00004401"/>
    </source>
</evidence>
<dbReference type="Proteomes" id="UP000255425">
    <property type="component" value="Unassembled WGS sequence"/>
</dbReference>
<keyword evidence="2 4" id="KW-0378">Hydrolase</keyword>
<evidence type="ECO:0000313" key="4">
    <source>
        <dbReference type="EMBL" id="SUM73296.1"/>
    </source>
</evidence>
<dbReference type="GO" id="GO:0006465">
    <property type="term" value="P:signal peptide processing"/>
    <property type="evidence" value="ECO:0007669"/>
    <property type="project" value="InterPro"/>
</dbReference>
<proteinExistence type="inferred from homology"/>
<keyword evidence="2" id="KW-0645">Protease</keyword>
<protein>
    <recommendedName>
        <fullName evidence="2">Signal peptidase I</fullName>
        <ecNumber evidence="2">3.4.21.89</ecNumber>
    </recommendedName>
</protein>
<sequence length="55" mass="6548">MIPPDSFFVLNDNNHDQSDSRRYGLIDKKSIIGNVSVKYYPFKEFNYQFKKSKEV</sequence>
<keyword evidence="5" id="KW-1185">Reference proteome</keyword>
<dbReference type="Pfam" id="PF10502">
    <property type="entry name" value="Peptidase_S26"/>
    <property type="match status" value="1"/>
</dbReference>
<comment type="similarity">
    <text evidence="2">Belongs to the peptidase S26 family.</text>
</comment>
<dbReference type="SUPFAM" id="SSF51306">
    <property type="entry name" value="LexA/Signal peptidase"/>
    <property type="match status" value="1"/>
</dbReference>
<organism evidence="4 5">
    <name type="scientific">Staphylococcus saccharolyticus</name>
    <dbReference type="NCBI Taxonomy" id="33028"/>
    <lineage>
        <taxon>Bacteria</taxon>
        <taxon>Bacillati</taxon>
        <taxon>Bacillota</taxon>
        <taxon>Bacilli</taxon>
        <taxon>Bacillales</taxon>
        <taxon>Staphylococcaceae</taxon>
        <taxon>Staphylococcus</taxon>
    </lineage>
</organism>
<accession>A0A380H8P6</accession>
<evidence type="ECO:0000259" key="3">
    <source>
        <dbReference type="Pfam" id="PF10502"/>
    </source>
</evidence>
<dbReference type="EMBL" id="UHDZ01000001">
    <property type="protein sequence ID" value="SUM73296.1"/>
    <property type="molecule type" value="Genomic_DNA"/>
</dbReference>